<dbReference type="PRINTS" id="PR01962">
    <property type="entry name" value="TNFACTORR12"/>
</dbReference>
<reference evidence="2" key="2">
    <citation type="submission" date="2025-09" db="UniProtKB">
        <authorList>
            <consortium name="Ensembl"/>
        </authorList>
    </citation>
    <scope>IDENTIFICATION</scope>
</reference>
<accession>A0A667HM97</accession>
<dbReference type="GO" id="GO:0005886">
    <property type="term" value="C:plasma membrane"/>
    <property type="evidence" value="ECO:0007669"/>
    <property type="project" value="InterPro"/>
</dbReference>
<evidence type="ECO:0000313" key="3">
    <source>
        <dbReference type="Proteomes" id="UP000472241"/>
    </source>
</evidence>
<dbReference type="Pfam" id="PF12191">
    <property type="entry name" value="stn_TNFRSF12A"/>
    <property type="match status" value="1"/>
</dbReference>
<evidence type="ECO:0008006" key="4">
    <source>
        <dbReference type="Google" id="ProtNLM"/>
    </source>
</evidence>
<proteinExistence type="predicted"/>
<evidence type="ECO:0000313" key="2">
    <source>
        <dbReference type="Ensembl" id="ENSLCNP00005027671.1"/>
    </source>
</evidence>
<dbReference type="Ensembl" id="ENSLCNT00005030908.1">
    <property type="protein sequence ID" value="ENSLCNP00005027671.1"/>
    <property type="gene ID" value="ENSLCNG00005018025.1"/>
</dbReference>
<dbReference type="Proteomes" id="UP000472241">
    <property type="component" value="Unplaced"/>
</dbReference>
<dbReference type="PANTHER" id="PTHR32037:SF2">
    <property type="entry name" value="TUMOR NECROSIS FACTOR RECEPTOR SUPERFAMILY MEMBER 12A"/>
    <property type="match status" value="1"/>
</dbReference>
<keyword evidence="3" id="KW-1185">Reference proteome</keyword>
<dbReference type="PANTHER" id="PTHR32037">
    <property type="entry name" value="TUMOR NECROSIS FACTOR RECEPTOR SUPERFAMILY MEMBER 12A"/>
    <property type="match status" value="1"/>
</dbReference>
<organism evidence="2 3">
    <name type="scientific">Lynx canadensis</name>
    <name type="common">Canada lynx</name>
    <name type="synonym">Felis canadensis</name>
    <dbReference type="NCBI Taxonomy" id="61383"/>
    <lineage>
        <taxon>Eukaryota</taxon>
        <taxon>Metazoa</taxon>
        <taxon>Chordata</taxon>
        <taxon>Craniata</taxon>
        <taxon>Vertebrata</taxon>
        <taxon>Euteleostomi</taxon>
        <taxon>Mammalia</taxon>
        <taxon>Eutheria</taxon>
        <taxon>Laurasiatheria</taxon>
        <taxon>Carnivora</taxon>
        <taxon>Feliformia</taxon>
        <taxon>Felidae</taxon>
        <taxon>Felinae</taxon>
        <taxon>Lynx</taxon>
    </lineage>
</organism>
<protein>
    <recommendedName>
        <fullName evidence="4">TNF receptor superfamily member 12A</fullName>
    </recommendedName>
</protein>
<reference evidence="2" key="1">
    <citation type="submission" date="2025-08" db="UniProtKB">
        <authorList>
            <consortium name="Ensembl"/>
        </authorList>
    </citation>
    <scope>IDENTIFICATION</scope>
</reference>
<sequence length="128" mass="13630">QANGQTRSHLGKSVLRLLALGLGRVCWAPGAGASHQPRGRSRDVDLDKCRDCTLCPQRLHSGFCVGCSPDPPASRPLLRPILRGALSRALVPGLLSGFLDWSPCCRVEKLTTPVEGSGGKCCPEMTLI</sequence>
<dbReference type="Gene3D" id="4.10.400.20">
    <property type="match status" value="1"/>
</dbReference>
<evidence type="ECO:0000256" key="1">
    <source>
        <dbReference type="SAM" id="SignalP"/>
    </source>
</evidence>
<keyword evidence="1" id="KW-0732">Signal</keyword>
<name>A0A667HM97_LYNCA</name>
<dbReference type="InterPro" id="IPR022316">
    <property type="entry name" value="TNFR_12"/>
</dbReference>
<feature type="chain" id="PRO_5025402353" description="TNF receptor superfamily member 12A" evidence="1">
    <location>
        <begin position="34"/>
        <end position="128"/>
    </location>
</feature>
<dbReference type="GO" id="GO:2001238">
    <property type="term" value="P:positive regulation of extrinsic apoptotic signaling pathway"/>
    <property type="evidence" value="ECO:0007669"/>
    <property type="project" value="TreeGrafter"/>
</dbReference>
<feature type="signal peptide" evidence="1">
    <location>
        <begin position="1"/>
        <end position="33"/>
    </location>
</feature>
<dbReference type="AlphaFoldDB" id="A0A667HM97"/>